<evidence type="ECO:0000313" key="1">
    <source>
        <dbReference type="EMBL" id="KFD49218.1"/>
    </source>
</evidence>
<dbReference type="AlphaFoldDB" id="A0A085LW72"/>
<gene>
    <name evidence="1" type="ORF">M513_09940</name>
</gene>
<evidence type="ECO:0000313" key="2">
    <source>
        <dbReference type="Proteomes" id="UP000030764"/>
    </source>
</evidence>
<protein>
    <submittedName>
        <fullName evidence="1">Uncharacterized protein</fullName>
    </submittedName>
</protein>
<dbReference type="EMBL" id="KL363276">
    <property type="protein sequence ID" value="KFD49218.1"/>
    <property type="molecule type" value="Genomic_DNA"/>
</dbReference>
<name>A0A085LW72_9BILA</name>
<proteinExistence type="predicted"/>
<dbReference type="Proteomes" id="UP000030764">
    <property type="component" value="Unassembled WGS sequence"/>
</dbReference>
<reference evidence="1 2" key="1">
    <citation type="journal article" date="2014" name="Nat. Genet.">
        <title>Genome and transcriptome of the porcine whipworm Trichuris suis.</title>
        <authorList>
            <person name="Jex A.R."/>
            <person name="Nejsum P."/>
            <person name="Schwarz E.M."/>
            <person name="Hu L."/>
            <person name="Young N.D."/>
            <person name="Hall R.S."/>
            <person name="Korhonen P.K."/>
            <person name="Liao S."/>
            <person name="Thamsborg S."/>
            <person name="Xia J."/>
            <person name="Xu P."/>
            <person name="Wang S."/>
            <person name="Scheerlinck J.P."/>
            <person name="Hofmann A."/>
            <person name="Sternberg P.W."/>
            <person name="Wang J."/>
            <person name="Gasser R.B."/>
        </authorList>
    </citation>
    <scope>NUCLEOTIDE SEQUENCE [LARGE SCALE GENOMIC DNA]</scope>
    <source>
        <strain evidence="1">DCEP-RM93M</strain>
    </source>
</reference>
<accession>A0A085LW72</accession>
<sequence length="84" mass="9297">MDGGGQNPESRNPDSITAGVLLPSVICEEERIAGNHIFFLPAVKGLHCTARNALVISTYRIDSIQCQSLFDRRQAISFGKFRFN</sequence>
<keyword evidence="2" id="KW-1185">Reference proteome</keyword>
<organism evidence="1 2">
    <name type="scientific">Trichuris suis</name>
    <name type="common">pig whipworm</name>
    <dbReference type="NCBI Taxonomy" id="68888"/>
    <lineage>
        <taxon>Eukaryota</taxon>
        <taxon>Metazoa</taxon>
        <taxon>Ecdysozoa</taxon>
        <taxon>Nematoda</taxon>
        <taxon>Enoplea</taxon>
        <taxon>Dorylaimia</taxon>
        <taxon>Trichinellida</taxon>
        <taxon>Trichuridae</taxon>
        <taxon>Trichuris</taxon>
    </lineage>
</organism>